<accession>A0A077K087</accession>
<dbReference type="EMBL" id="AB855771">
    <property type="protein sequence ID" value="BAP25616.1"/>
    <property type="molecule type" value="Genomic_DNA"/>
</dbReference>
<evidence type="ECO:0000313" key="1">
    <source>
        <dbReference type="EMBL" id="BAP25616.1"/>
    </source>
</evidence>
<organism evidence="1">
    <name type="scientific">Clostridium botulinum</name>
    <dbReference type="NCBI Taxonomy" id="1491"/>
    <lineage>
        <taxon>Bacteria</taxon>
        <taxon>Bacillati</taxon>
        <taxon>Bacillota</taxon>
        <taxon>Clostridia</taxon>
        <taxon>Eubacteriales</taxon>
        <taxon>Clostridiaceae</taxon>
        <taxon>Clostridium</taxon>
    </lineage>
</organism>
<proteinExistence type="predicted"/>
<keyword evidence="1" id="KW-0614">Plasmid</keyword>
<dbReference type="RefSeq" id="WP_032072368.1">
    <property type="nucleotide sequence ID" value="NC_025146.1"/>
</dbReference>
<sequence>MGKNIINISDSSYGEYATKLNILTEEGFKNLLNELKEECVNRNLSGFVEGERLELIANTLSSFDEIRFDTYYGPTMIIKNWDSLRKKLNPNMSERECVKWILNGMINTVAEIIDEDIRYGVSNDFYKNLRDFLCLMRIRE</sequence>
<reference evidence="1" key="1">
    <citation type="submission" date="2013-09" db="EMBL/GenBank/DDBJ databases">
        <title>Analysis of type B2 neurotoxin-encoding plasmid in Clostridium botulinum.</title>
        <authorList>
            <person name="Hosomi K."/>
            <person name="Sakaguchi Y."/>
            <person name="Gotoh K."/>
            <person name="Nakamura K."/>
            <person name="Kohda T."/>
            <person name="Mukamoto M."/>
            <person name="Iida T."/>
            <person name="Kozaki S."/>
        </authorList>
    </citation>
    <scope>NUCLEOTIDE SEQUENCE</scope>
    <source>
        <strain evidence="1">111</strain>
        <plasmid evidence="1">pCB111</plasmid>
    </source>
</reference>
<name>A0A077K087_CLOBO</name>
<dbReference type="AlphaFoldDB" id="A0A077K087"/>
<protein>
    <submittedName>
        <fullName evidence="1">Uncharacterized protein</fullName>
    </submittedName>
</protein>
<geneLocation type="plasmid" evidence="1">
    <name>pCB111</name>
</geneLocation>